<gene>
    <name evidence="1" type="ORF">SDC9_192518</name>
</gene>
<name>A0A645I0Y6_9ZZZZ</name>
<dbReference type="EMBL" id="VSSQ01104486">
    <property type="protein sequence ID" value="MPN44951.1"/>
    <property type="molecule type" value="Genomic_DNA"/>
</dbReference>
<comment type="caution">
    <text evidence="1">The sequence shown here is derived from an EMBL/GenBank/DDBJ whole genome shotgun (WGS) entry which is preliminary data.</text>
</comment>
<proteinExistence type="predicted"/>
<accession>A0A645I0Y6</accession>
<reference evidence="1" key="1">
    <citation type="submission" date="2019-08" db="EMBL/GenBank/DDBJ databases">
        <authorList>
            <person name="Kucharzyk K."/>
            <person name="Murdoch R.W."/>
            <person name="Higgins S."/>
            <person name="Loffler F."/>
        </authorList>
    </citation>
    <scope>NUCLEOTIDE SEQUENCE</scope>
</reference>
<evidence type="ECO:0000313" key="1">
    <source>
        <dbReference type="EMBL" id="MPN44951.1"/>
    </source>
</evidence>
<organism evidence="1">
    <name type="scientific">bioreactor metagenome</name>
    <dbReference type="NCBI Taxonomy" id="1076179"/>
    <lineage>
        <taxon>unclassified sequences</taxon>
        <taxon>metagenomes</taxon>
        <taxon>ecological metagenomes</taxon>
    </lineage>
</organism>
<protein>
    <submittedName>
        <fullName evidence="1">Uncharacterized protein</fullName>
    </submittedName>
</protein>
<dbReference type="AlphaFoldDB" id="A0A645I0Y6"/>
<sequence>MRIERHVACHREGCACRVRASRSVGLRVPACEVLVRRSRETVALRRVGRVILQICVAAHRTRSGVGIVRNREGVVCPLRIQRLIAGDGEGCTCRIARTRPVSLRVPAGEMFAGRRREAIVLHRIG</sequence>